<dbReference type="AlphaFoldDB" id="A0A2P5YZD0"/>
<dbReference type="OrthoDB" id="9814407at2"/>
<dbReference type="Gene3D" id="3.30.70.1060">
    <property type="entry name" value="Dimeric alpha+beta barrel"/>
    <property type="match status" value="1"/>
</dbReference>
<dbReference type="Proteomes" id="UP000247346">
    <property type="component" value="Unassembled WGS sequence"/>
</dbReference>
<evidence type="ECO:0000256" key="1">
    <source>
        <dbReference type="ARBA" id="ARBA00007689"/>
    </source>
</evidence>
<dbReference type="SUPFAM" id="SSF54909">
    <property type="entry name" value="Dimeric alpha+beta barrel"/>
    <property type="match status" value="1"/>
</dbReference>
<accession>A0A2P5YZD0</accession>
<comment type="similarity">
    <text evidence="1">Belongs to the YciI family.</text>
</comment>
<dbReference type="PANTHER" id="PTHR37828:SF1">
    <property type="entry name" value="YCII-RELATED DOMAIN-CONTAINING PROTEIN"/>
    <property type="match status" value="1"/>
</dbReference>
<comment type="caution">
    <text evidence="3">The sequence shown here is derived from an EMBL/GenBank/DDBJ whole genome shotgun (WGS) entry which is preliminary data.</text>
</comment>
<protein>
    <recommendedName>
        <fullName evidence="2">YCII-related domain-containing protein</fullName>
    </recommendedName>
</protein>
<sequence>MIYIVALSYLRPPEYIQAHLDAHRRWLANHIQAGRILAAGPNSDKSGGIVLASCTSRVELDAMMAEDPFVTHGLVAVSVQGFEPSIRADALAARWASAAAVVSAQPA</sequence>
<reference evidence="3 4" key="1">
    <citation type="submission" date="2016-08" db="EMBL/GenBank/DDBJ databases">
        <authorList>
            <person name="Seilhamer J.J."/>
        </authorList>
    </citation>
    <scope>NUCLEOTIDE SEQUENCE [LARGE SCALE GENOMIC DNA]</scope>
    <source>
        <strain evidence="3 4">CFBP4641</strain>
    </source>
</reference>
<evidence type="ECO:0000259" key="2">
    <source>
        <dbReference type="Pfam" id="PF03795"/>
    </source>
</evidence>
<gene>
    <name evidence="3" type="ORF">XsacCFBP4641_18790</name>
</gene>
<dbReference type="PANTHER" id="PTHR37828">
    <property type="entry name" value="GSR2449 PROTEIN"/>
    <property type="match status" value="1"/>
</dbReference>
<evidence type="ECO:0000313" key="4">
    <source>
        <dbReference type="Proteomes" id="UP000247346"/>
    </source>
</evidence>
<proteinExistence type="inferred from homology"/>
<name>A0A2P5YZD0_9XANT</name>
<dbReference type="Pfam" id="PF03795">
    <property type="entry name" value="YCII"/>
    <property type="match status" value="1"/>
</dbReference>
<feature type="domain" description="YCII-related" evidence="2">
    <location>
        <begin position="5"/>
        <end position="77"/>
    </location>
</feature>
<dbReference type="EMBL" id="MDEK01000021">
    <property type="protein sequence ID" value="PPU80252.1"/>
    <property type="molecule type" value="Genomic_DNA"/>
</dbReference>
<organism evidence="3 4">
    <name type="scientific">Xanthomonas sacchari</name>
    <dbReference type="NCBI Taxonomy" id="56458"/>
    <lineage>
        <taxon>Bacteria</taxon>
        <taxon>Pseudomonadati</taxon>
        <taxon>Pseudomonadota</taxon>
        <taxon>Gammaproteobacteria</taxon>
        <taxon>Lysobacterales</taxon>
        <taxon>Lysobacteraceae</taxon>
        <taxon>Xanthomonas</taxon>
    </lineage>
</organism>
<dbReference type="RefSeq" id="WP_010341405.1">
    <property type="nucleotide sequence ID" value="NZ_CP132343.1"/>
</dbReference>
<dbReference type="GeneID" id="93877351"/>
<dbReference type="InterPro" id="IPR011008">
    <property type="entry name" value="Dimeric_a/b-barrel"/>
</dbReference>
<dbReference type="InterPro" id="IPR005545">
    <property type="entry name" value="YCII"/>
</dbReference>
<evidence type="ECO:0000313" key="3">
    <source>
        <dbReference type="EMBL" id="PPU80252.1"/>
    </source>
</evidence>